<dbReference type="GO" id="GO:0006351">
    <property type="term" value="P:DNA-templated transcription"/>
    <property type="evidence" value="ECO:0007669"/>
    <property type="project" value="InterPro"/>
</dbReference>
<evidence type="ECO:0000256" key="4">
    <source>
        <dbReference type="ARBA" id="ARBA00023015"/>
    </source>
</evidence>
<dbReference type="InterPro" id="IPR051615">
    <property type="entry name" value="Transcr_Regulatory_Elem"/>
</dbReference>
<feature type="domain" description="Zn(2)-C6 fungal-type" evidence="9">
    <location>
        <begin position="19"/>
        <end position="49"/>
    </location>
</feature>
<dbReference type="InterPro" id="IPR007219">
    <property type="entry name" value="XnlR_reg_dom"/>
</dbReference>
<keyword evidence="11" id="KW-1185">Reference proteome</keyword>
<name>A0AAV5GLY6_9BASI</name>
<evidence type="ECO:0000313" key="10">
    <source>
        <dbReference type="EMBL" id="GJN93620.1"/>
    </source>
</evidence>
<proteinExistence type="predicted"/>
<dbReference type="EMBL" id="BQKY01000014">
    <property type="protein sequence ID" value="GJN93620.1"/>
    <property type="molecule type" value="Genomic_DNA"/>
</dbReference>
<dbReference type="InterPro" id="IPR001138">
    <property type="entry name" value="Zn2Cys6_DnaBD"/>
</dbReference>
<keyword evidence="7" id="KW-0539">Nucleus</keyword>
<dbReference type="InterPro" id="IPR036864">
    <property type="entry name" value="Zn2-C6_fun-type_DNA-bd_sf"/>
</dbReference>
<dbReference type="PROSITE" id="PS50048">
    <property type="entry name" value="ZN2_CY6_FUNGAL_2"/>
    <property type="match status" value="1"/>
</dbReference>
<feature type="compositionally biased region" description="Polar residues" evidence="8">
    <location>
        <begin position="169"/>
        <end position="179"/>
    </location>
</feature>
<dbReference type="GO" id="GO:0005634">
    <property type="term" value="C:nucleus"/>
    <property type="evidence" value="ECO:0007669"/>
    <property type="project" value="UniProtKB-SubCell"/>
</dbReference>
<evidence type="ECO:0000256" key="1">
    <source>
        <dbReference type="ARBA" id="ARBA00004123"/>
    </source>
</evidence>
<organism evidence="10 11">
    <name type="scientific">Rhodotorula paludigena</name>
    <dbReference type="NCBI Taxonomy" id="86838"/>
    <lineage>
        <taxon>Eukaryota</taxon>
        <taxon>Fungi</taxon>
        <taxon>Dikarya</taxon>
        <taxon>Basidiomycota</taxon>
        <taxon>Pucciniomycotina</taxon>
        <taxon>Microbotryomycetes</taxon>
        <taxon>Sporidiobolales</taxon>
        <taxon>Sporidiobolaceae</taxon>
        <taxon>Rhodotorula</taxon>
    </lineage>
</organism>
<dbReference type="Pfam" id="PF04082">
    <property type="entry name" value="Fungal_trans"/>
    <property type="match status" value="1"/>
</dbReference>
<dbReference type="SUPFAM" id="SSF57701">
    <property type="entry name" value="Zn2/Cys6 DNA-binding domain"/>
    <property type="match status" value="1"/>
</dbReference>
<evidence type="ECO:0000256" key="6">
    <source>
        <dbReference type="ARBA" id="ARBA00023163"/>
    </source>
</evidence>
<keyword evidence="4" id="KW-0805">Transcription regulation</keyword>
<dbReference type="Gene3D" id="4.10.240.10">
    <property type="entry name" value="Zn(2)-C6 fungal-type DNA-binding domain"/>
    <property type="match status" value="1"/>
</dbReference>
<dbReference type="GO" id="GO:0008270">
    <property type="term" value="F:zinc ion binding"/>
    <property type="evidence" value="ECO:0007669"/>
    <property type="project" value="InterPro"/>
</dbReference>
<accession>A0AAV5GLY6</accession>
<keyword evidence="3" id="KW-0862">Zinc</keyword>
<dbReference type="SMART" id="SM00066">
    <property type="entry name" value="GAL4"/>
    <property type="match status" value="1"/>
</dbReference>
<evidence type="ECO:0000256" key="3">
    <source>
        <dbReference type="ARBA" id="ARBA00022833"/>
    </source>
</evidence>
<dbReference type="PANTHER" id="PTHR31313:SF81">
    <property type="entry name" value="TY1 ENHANCER ACTIVATOR"/>
    <property type="match status" value="1"/>
</dbReference>
<evidence type="ECO:0000256" key="7">
    <source>
        <dbReference type="ARBA" id="ARBA00023242"/>
    </source>
</evidence>
<evidence type="ECO:0000256" key="5">
    <source>
        <dbReference type="ARBA" id="ARBA00023125"/>
    </source>
</evidence>
<comment type="subcellular location">
    <subcellularLocation>
        <location evidence="1">Nucleus</location>
    </subcellularLocation>
</comment>
<dbReference type="Proteomes" id="UP001342314">
    <property type="component" value="Unassembled WGS sequence"/>
</dbReference>
<dbReference type="PROSITE" id="PS00463">
    <property type="entry name" value="ZN2_CY6_FUNGAL_1"/>
    <property type="match status" value="1"/>
</dbReference>
<evidence type="ECO:0000256" key="2">
    <source>
        <dbReference type="ARBA" id="ARBA00022723"/>
    </source>
</evidence>
<dbReference type="PANTHER" id="PTHR31313">
    <property type="entry name" value="TY1 ENHANCER ACTIVATOR"/>
    <property type="match status" value="1"/>
</dbReference>
<feature type="compositionally biased region" description="Polar residues" evidence="8">
    <location>
        <begin position="637"/>
        <end position="650"/>
    </location>
</feature>
<sequence>MFRRATNSAGGLSPRTTTACNRCRRKRGRCDGHKPTCGPCQAANATCEYELGGDKRKPYTKAVVQAMQLRIDTLEAQLAALTGQPVPSSSSTFDFMADASAPLPPESTSTTPALLTMNLASGGGANGSGGGGGEGISPGGTGGGAGAASGAGGAGSGPTSHNFAEGSAPQVNPNPNGLDTFQGGLAINAHGELRFYGPTSSYRAVLADSTSLLNTPTTVNAIRAFSLTRAPIPTASPADPALPRRPPDLTPDFKVKLMNLAFEYCFSHYNIVPERQFYSDLQMYPFERTQFYSPFLMNVILAVGCRYLDPDEDYPPEICGLIGDPDTRGDVFITWSRYLLDQEWYNPALSTIRGLLVLGLYLAGRGFDGPCFIFVGLALKLTEDIGRSITFTPDVVDTIPPPIVPEFDFDEPLYRSSAFHWASRLIFIASKVMTSVYTLRPGFSLAQRQAKVSELHLLLESWYHELPSHLRASGSDPLKAPHPHIIVLNLSYHMVHISLHRPFFRRHSANPTTNISTEKCLIASNNIVRLVKLLRGSAGLRVAAPGVQHAAFNAGTVLAISAVEDGISDNPKQDLERRAQAKKDLRLIVASLKEIGSTWTTAHTSAGVLEALMTQWEATSSGSTQPGTAAYAPPTTYRGSPTHSNSSAATLSHLASGLPSSSESQPLELPTFDSAAVAAAADPRTQQRPGIIDPDLLPKLEESSYVPASGSGLSGSATPHGFDGASALGLGFAGLSRPGTAGGAEQPFGASFPLMFPSWDLDMVDGTGTDGAGGLAGNGGGGGGGTLDFLSLLNVPDSAAQSAAPTPAEEVP</sequence>
<dbReference type="CDD" id="cd00067">
    <property type="entry name" value="GAL4"/>
    <property type="match status" value="1"/>
</dbReference>
<gene>
    <name evidence="10" type="ORF">Rhopal_006677-T1</name>
</gene>
<keyword evidence="5" id="KW-0238">DNA-binding</keyword>
<comment type="caution">
    <text evidence="10">The sequence shown here is derived from an EMBL/GenBank/DDBJ whole genome shotgun (WGS) entry which is preliminary data.</text>
</comment>
<evidence type="ECO:0000313" key="11">
    <source>
        <dbReference type="Proteomes" id="UP001342314"/>
    </source>
</evidence>
<reference evidence="10 11" key="1">
    <citation type="submission" date="2021-12" db="EMBL/GenBank/DDBJ databases">
        <title>High titer production of polyol ester of fatty acids by Rhodotorula paludigena BS15 towards product separation-free biomass refinery.</title>
        <authorList>
            <person name="Mano J."/>
            <person name="Ono H."/>
            <person name="Tanaka T."/>
            <person name="Naito K."/>
            <person name="Sushida H."/>
            <person name="Ike M."/>
            <person name="Tokuyasu K."/>
            <person name="Kitaoka M."/>
        </authorList>
    </citation>
    <scope>NUCLEOTIDE SEQUENCE [LARGE SCALE GENOMIC DNA]</scope>
    <source>
        <strain evidence="10 11">BS15</strain>
    </source>
</reference>
<evidence type="ECO:0000256" key="8">
    <source>
        <dbReference type="SAM" id="MobiDB-lite"/>
    </source>
</evidence>
<dbReference type="GO" id="GO:0000981">
    <property type="term" value="F:DNA-binding transcription factor activity, RNA polymerase II-specific"/>
    <property type="evidence" value="ECO:0007669"/>
    <property type="project" value="InterPro"/>
</dbReference>
<feature type="region of interest" description="Disordered" evidence="8">
    <location>
        <begin position="125"/>
        <end position="179"/>
    </location>
</feature>
<keyword evidence="2" id="KW-0479">Metal-binding</keyword>
<feature type="compositionally biased region" description="Gly residues" evidence="8">
    <location>
        <begin position="125"/>
        <end position="156"/>
    </location>
</feature>
<keyword evidence="6" id="KW-0804">Transcription</keyword>
<protein>
    <recommendedName>
        <fullName evidence="9">Zn(2)-C6 fungal-type domain-containing protein</fullName>
    </recommendedName>
</protein>
<feature type="region of interest" description="Disordered" evidence="8">
    <location>
        <begin position="619"/>
        <end position="667"/>
    </location>
</feature>
<dbReference type="GO" id="GO:0003677">
    <property type="term" value="F:DNA binding"/>
    <property type="evidence" value="ECO:0007669"/>
    <property type="project" value="UniProtKB-KW"/>
</dbReference>
<evidence type="ECO:0000259" key="9">
    <source>
        <dbReference type="PROSITE" id="PS50048"/>
    </source>
</evidence>
<feature type="compositionally biased region" description="Low complexity" evidence="8">
    <location>
        <begin position="651"/>
        <end position="667"/>
    </location>
</feature>
<dbReference type="CDD" id="cd12148">
    <property type="entry name" value="fungal_TF_MHR"/>
    <property type="match status" value="1"/>
</dbReference>
<dbReference type="Pfam" id="PF00172">
    <property type="entry name" value="Zn_clus"/>
    <property type="match status" value="1"/>
</dbReference>
<dbReference type="AlphaFoldDB" id="A0AAV5GLY6"/>